<evidence type="ECO:0000256" key="7">
    <source>
        <dbReference type="SAM" id="SignalP"/>
    </source>
</evidence>
<dbReference type="SMART" id="SM00271">
    <property type="entry name" value="DnaJ"/>
    <property type="match status" value="1"/>
</dbReference>
<dbReference type="OrthoDB" id="9811070at2"/>
<proteinExistence type="inferred from homology"/>
<dbReference type="EMBL" id="PIUM01000003">
    <property type="protein sequence ID" value="PKU25888.1"/>
    <property type="molecule type" value="Genomic_DNA"/>
</dbReference>
<evidence type="ECO:0000256" key="1">
    <source>
        <dbReference type="ARBA" id="ARBA00004167"/>
    </source>
</evidence>
<keyword evidence="7" id="KW-0732">Signal</keyword>
<feature type="transmembrane region" description="Helical" evidence="6">
    <location>
        <begin position="39"/>
        <end position="69"/>
    </location>
</feature>
<comment type="similarity">
    <text evidence="5">Belongs to the TIM14 family.</text>
</comment>
<evidence type="ECO:0000259" key="8">
    <source>
        <dbReference type="PROSITE" id="PS50076"/>
    </source>
</evidence>
<protein>
    <submittedName>
        <fullName evidence="9">Molecular chaperone DnaJ</fullName>
    </submittedName>
</protein>
<evidence type="ECO:0000256" key="4">
    <source>
        <dbReference type="ARBA" id="ARBA00023136"/>
    </source>
</evidence>
<keyword evidence="2 6" id="KW-0812">Transmembrane</keyword>
<comment type="caution">
    <text evidence="9">The sequence shown here is derived from an EMBL/GenBank/DDBJ whole genome shotgun (WGS) entry which is preliminary data.</text>
</comment>
<dbReference type="AlphaFoldDB" id="A0A2N3PZR2"/>
<dbReference type="FunFam" id="1.10.287.110:FF:000001">
    <property type="entry name" value="Import inner membrane translocase subunit tim14"/>
    <property type="match status" value="1"/>
</dbReference>
<dbReference type="PANTHER" id="PTHR12763">
    <property type="match status" value="1"/>
</dbReference>
<dbReference type="PROSITE" id="PS50076">
    <property type="entry name" value="DNAJ_2"/>
    <property type="match status" value="1"/>
</dbReference>
<dbReference type="Pfam" id="PF00226">
    <property type="entry name" value="DnaJ"/>
    <property type="match status" value="1"/>
</dbReference>
<dbReference type="GO" id="GO:0016020">
    <property type="term" value="C:membrane"/>
    <property type="evidence" value="ECO:0007669"/>
    <property type="project" value="UniProtKB-SubCell"/>
</dbReference>
<dbReference type="SUPFAM" id="SSF46565">
    <property type="entry name" value="Chaperone J-domain"/>
    <property type="match status" value="1"/>
</dbReference>
<accession>A0A2N3PZR2</accession>
<evidence type="ECO:0000313" key="9">
    <source>
        <dbReference type="EMBL" id="PKU25888.1"/>
    </source>
</evidence>
<evidence type="ECO:0000256" key="6">
    <source>
        <dbReference type="SAM" id="Phobius"/>
    </source>
</evidence>
<organism evidence="9 10">
    <name type="scientific">Telmatospirillum siberiense</name>
    <dbReference type="NCBI Taxonomy" id="382514"/>
    <lineage>
        <taxon>Bacteria</taxon>
        <taxon>Pseudomonadati</taxon>
        <taxon>Pseudomonadota</taxon>
        <taxon>Alphaproteobacteria</taxon>
        <taxon>Rhodospirillales</taxon>
        <taxon>Rhodospirillaceae</taxon>
        <taxon>Telmatospirillum</taxon>
    </lineage>
</organism>
<evidence type="ECO:0000256" key="5">
    <source>
        <dbReference type="ARBA" id="ARBA00038105"/>
    </source>
</evidence>
<feature type="signal peptide" evidence="7">
    <location>
        <begin position="1"/>
        <end position="22"/>
    </location>
</feature>
<gene>
    <name evidence="9" type="ORF">CWS72_04865</name>
</gene>
<dbReference type="Proteomes" id="UP000233293">
    <property type="component" value="Unassembled WGS sequence"/>
</dbReference>
<evidence type="ECO:0000256" key="2">
    <source>
        <dbReference type="ARBA" id="ARBA00022692"/>
    </source>
</evidence>
<feature type="chain" id="PRO_5014897830" evidence="7">
    <location>
        <begin position="23"/>
        <end position="235"/>
    </location>
</feature>
<keyword evidence="3 6" id="KW-1133">Transmembrane helix</keyword>
<dbReference type="InterPro" id="IPR036869">
    <property type="entry name" value="J_dom_sf"/>
</dbReference>
<name>A0A2N3PZR2_9PROT</name>
<sequence length="235" mass="25655">MMVLFAGLLVLLAVMAASRWFAATPPAMVLKTARWTGALLLGGAILVLAVTGRLGWALAGLAALIPWLMRLIQARHAYRAFRAWSGRGGGVKTASSNQSRVETRFLRMSLDHDSGVLSGEVRDGPFAGRPLSQLSFAEAFDLYRFCGADPQSVQLLESWLDRTWPDWRAASGAGEADDGRMTREEACRILGLSPDADRDAIKEAHHRLMVKLHPDHGGSTYLAAKINQAKDFLLK</sequence>
<dbReference type="InterPro" id="IPR001623">
    <property type="entry name" value="DnaJ_domain"/>
</dbReference>
<dbReference type="CDD" id="cd06257">
    <property type="entry name" value="DnaJ"/>
    <property type="match status" value="1"/>
</dbReference>
<feature type="domain" description="J" evidence="8">
    <location>
        <begin position="185"/>
        <end position="235"/>
    </location>
</feature>
<evidence type="ECO:0000313" key="10">
    <source>
        <dbReference type="Proteomes" id="UP000233293"/>
    </source>
</evidence>
<dbReference type="Gene3D" id="1.10.287.110">
    <property type="entry name" value="DnaJ domain"/>
    <property type="match status" value="1"/>
</dbReference>
<dbReference type="PANTHER" id="PTHR12763:SF28">
    <property type="entry name" value="GEO10507P1-RELATED"/>
    <property type="match status" value="1"/>
</dbReference>
<dbReference type="RefSeq" id="WP_101249433.1">
    <property type="nucleotide sequence ID" value="NZ_PIUM01000003.1"/>
</dbReference>
<keyword evidence="4 6" id="KW-0472">Membrane</keyword>
<evidence type="ECO:0000256" key="3">
    <source>
        <dbReference type="ARBA" id="ARBA00022989"/>
    </source>
</evidence>
<comment type="subcellular location">
    <subcellularLocation>
        <location evidence="1">Membrane</location>
        <topology evidence="1">Single-pass membrane protein</topology>
    </subcellularLocation>
</comment>
<keyword evidence="10" id="KW-1185">Reference proteome</keyword>
<reference evidence="10" key="1">
    <citation type="submission" date="2017-12" db="EMBL/GenBank/DDBJ databases">
        <title>Draft genome sequence of Telmatospirillum siberiense 26-4b1T, an acidotolerant peatland alphaproteobacterium potentially involved in sulfur cycling.</title>
        <authorList>
            <person name="Hausmann B."/>
            <person name="Pjevac P."/>
            <person name="Schreck K."/>
            <person name="Herbold C.W."/>
            <person name="Daims H."/>
            <person name="Wagner M."/>
            <person name="Pester M."/>
            <person name="Loy A."/>
        </authorList>
    </citation>
    <scope>NUCLEOTIDE SEQUENCE [LARGE SCALE GENOMIC DNA]</scope>
    <source>
        <strain evidence="10">26-4b1</strain>
    </source>
</reference>